<dbReference type="SUPFAM" id="SSF81383">
    <property type="entry name" value="F-box domain"/>
    <property type="match status" value="1"/>
</dbReference>
<dbReference type="AlphaFoldDB" id="A0A9P3PU55"/>
<organism evidence="2 3">
    <name type="scientific">Lyophyllum shimeji</name>
    <name type="common">Hon-shimeji</name>
    <name type="synonym">Tricholoma shimeji</name>
    <dbReference type="NCBI Taxonomy" id="47721"/>
    <lineage>
        <taxon>Eukaryota</taxon>
        <taxon>Fungi</taxon>
        <taxon>Dikarya</taxon>
        <taxon>Basidiomycota</taxon>
        <taxon>Agaricomycotina</taxon>
        <taxon>Agaricomycetes</taxon>
        <taxon>Agaricomycetidae</taxon>
        <taxon>Agaricales</taxon>
        <taxon>Tricholomatineae</taxon>
        <taxon>Lyophyllaceae</taxon>
        <taxon>Lyophyllum</taxon>
    </lineage>
</organism>
<dbReference type="Proteomes" id="UP001063166">
    <property type="component" value="Unassembled WGS sequence"/>
</dbReference>
<dbReference type="OrthoDB" id="3193353at2759"/>
<reference evidence="2" key="1">
    <citation type="submission" date="2022-07" db="EMBL/GenBank/DDBJ databases">
        <title>The genome of Lyophyllum shimeji provides insight into the initial evolution of ectomycorrhizal fungal genome.</title>
        <authorList>
            <person name="Kobayashi Y."/>
            <person name="Shibata T."/>
            <person name="Hirakawa H."/>
            <person name="Shigenobu S."/>
            <person name="Nishiyama T."/>
            <person name="Yamada A."/>
            <person name="Hasebe M."/>
            <person name="Kawaguchi M."/>
        </authorList>
    </citation>
    <scope>NUCLEOTIDE SEQUENCE</scope>
    <source>
        <strain evidence="2">AT787</strain>
    </source>
</reference>
<gene>
    <name evidence="2" type="ORF">LshimejAT787_1002140</name>
</gene>
<dbReference type="PROSITE" id="PS50181">
    <property type="entry name" value="FBOX"/>
    <property type="match status" value="1"/>
</dbReference>
<keyword evidence="3" id="KW-1185">Reference proteome</keyword>
<dbReference type="InterPro" id="IPR036047">
    <property type="entry name" value="F-box-like_dom_sf"/>
</dbReference>
<dbReference type="InterPro" id="IPR001810">
    <property type="entry name" value="F-box_dom"/>
</dbReference>
<sequence>MAHVLSLPVDIFLSIFRYTSIPDVLNIRQTCRSLHSITYLRCVWRVLLTTLVKRQNMPIPGLLGRSLNALSATELEQLARKSLHLRLKWTSRSPLPSNKLVIKCGALPGCMAPKFEFLPGRGQRYLLSLSKTHSSRPTFILQCWDMKASPLKCTAERTVHRCGWFAMNQIQGGPVLLAVQSPETELLGIDFAAADPASGFVTISRFPDRTQRLIAVHGAWVASRDELDRLYVWNTEIPDPGAQLELRSYDMPEKTSEVLFQSDVVVVIQVTRLEIFAIQCPGTGKSVIYPVAQHSWQWGLDSVSMAPHTSSVPNQTKYAPINILLRFGSRLPWPVNLIHDFVLRPNPSFDQLQPVTSSNVPYDPVPVLRRQIGSPVRLFSNYHMAVGSRGTAVWIDNHTEDYFGCGDCGQRLAGSLPGVTTAVDWEGDEWHEDSTKVESSMDASVFSYCENDQWTRLAVDEEEGRIAVGYLDGNIVVHEYA</sequence>
<proteinExistence type="predicted"/>
<evidence type="ECO:0000313" key="2">
    <source>
        <dbReference type="EMBL" id="GLB41614.1"/>
    </source>
</evidence>
<accession>A0A9P3PU55</accession>
<evidence type="ECO:0000313" key="3">
    <source>
        <dbReference type="Proteomes" id="UP001063166"/>
    </source>
</evidence>
<dbReference type="Gene3D" id="1.20.1280.50">
    <property type="match status" value="1"/>
</dbReference>
<dbReference type="EMBL" id="BRPK01000010">
    <property type="protein sequence ID" value="GLB41614.1"/>
    <property type="molecule type" value="Genomic_DNA"/>
</dbReference>
<comment type="caution">
    <text evidence="2">The sequence shown here is derived from an EMBL/GenBank/DDBJ whole genome shotgun (WGS) entry which is preliminary data.</text>
</comment>
<evidence type="ECO:0000259" key="1">
    <source>
        <dbReference type="PROSITE" id="PS50181"/>
    </source>
</evidence>
<feature type="domain" description="F-box" evidence="1">
    <location>
        <begin position="1"/>
        <end position="47"/>
    </location>
</feature>
<protein>
    <recommendedName>
        <fullName evidence="1">F-box domain-containing protein</fullName>
    </recommendedName>
</protein>
<name>A0A9P3PU55_LYOSH</name>
<dbReference type="Pfam" id="PF12937">
    <property type="entry name" value="F-box-like"/>
    <property type="match status" value="1"/>
</dbReference>